<dbReference type="NCBIfam" id="TIGR00254">
    <property type="entry name" value="GGDEF"/>
    <property type="match status" value="1"/>
</dbReference>
<evidence type="ECO:0000313" key="3">
    <source>
        <dbReference type="EMBL" id="MCG5076330.1"/>
    </source>
</evidence>
<proteinExistence type="predicted"/>
<dbReference type="CDD" id="cd01949">
    <property type="entry name" value="GGDEF"/>
    <property type="match status" value="1"/>
</dbReference>
<dbReference type="InterPro" id="IPR035919">
    <property type="entry name" value="EAL_sf"/>
</dbReference>
<dbReference type="SMART" id="SM00052">
    <property type="entry name" value="EAL"/>
    <property type="match status" value="1"/>
</dbReference>
<dbReference type="SUPFAM" id="SSF55073">
    <property type="entry name" value="Nucleotide cyclase"/>
    <property type="match status" value="1"/>
</dbReference>
<dbReference type="InterPro" id="IPR029787">
    <property type="entry name" value="Nucleotide_cyclase"/>
</dbReference>
<dbReference type="EMBL" id="JAKLJA010000023">
    <property type="protein sequence ID" value="MCG5076330.1"/>
    <property type="molecule type" value="Genomic_DNA"/>
</dbReference>
<dbReference type="InterPro" id="IPR043128">
    <property type="entry name" value="Rev_trsase/Diguanyl_cyclase"/>
</dbReference>
<name>A0A9X1UHC0_9BURK</name>
<dbReference type="InterPro" id="IPR052155">
    <property type="entry name" value="Biofilm_reg_signaling"/>
</dbReference>
<feature type="domain" description="EAL" evidence="1">
    <location>
        <begin position="161"/>
        <end position="410"/>
    </location>
</feature>
<protein>
    <submittedName>
        <fullName evidence="3">EAL domain-containing protein</fullName>
    </submittedName>
</protein>
<organism evidence="3 4">
    <name type="scientific">Paraburkholderia tagetis</name>
    <dbReference type="NCBI Taxonomy" id="2913261"/>
    <lineage>
        <taxon>Bacteria</taxon>
        <taxon>Pseudomonadati</taxon>
        <taxon>Pseudomonadota</taxon>
        <taxon>Betaproteobacteria</taxon>
        <taxon>Burkholderiales</taxon>
        <taxon>Burkholderiaceae</taxon>
        <taxon>Paraburkholderia</taxon>
    </lineage>
</organism>
<reference evidence="3" key="1">
    <citation type="submission" date="2022-01" db="EMBL/GenBank/DDBJ databases">
        <title>Genome sequence and assembly of Parabukholderia sp. RG36.</title>
        <authorList>
            <person name="Chhetri G."/>
        </authorList>
    </citation>
    <scope>NUCLEOTIDE SEQUENCE</scope>
    <source>
        <strain evidence="3">RG36</strain>
    </source>
</reference>
<gene>
    <name evidence="3" type="ORF">L5014_23630</name>
</gene>
<evidence type="ECO:0000313" key="4">
    <source>
        <dbReference type="Proteomes" id="UP001139308"/>
    </source>
</evidence>
<comment type="caution">
    <text evidence="3">The sequence shown here is derived from an EMBL/GenBank/DDBJ whole genome shotgun (WGS) entry which is preliminary data.</text>
</comment>
<dbReference type="Gene3D" id="3.20.20.450">
    <property type="entry name" value="EAL domain"/>
    <property type="match status" value="1"/>
</dbReference>
<dbReference type="Proteomes" id="UP001139308">
    <property type="component" value="Unassembled WGS sequence"/>
</dbReference>
<dbReference type="PANTHER" id="PTHR44757:SF2">
    <property type="entry name" value="BIOFILM ARCHITECTURE MAINTENANCE PROTEIN MBAA"/>
    <property type="match status" value="1"/>
</dbReference>
<dbReference type="Gene3D" id="3.30.70.270">
    <property type="match status" value="1"/>
</dbReference>
<dbReference type="CDD" id="cd01948">
    <property type="entry name" value="EAL"/>
    <property type="match status" value="1"/>
</dbReference>
<dbReference type="SUPFAM" id="SSF141868">
    <property type="entry name" value="EAL domain-like"/>
    <property type="match status" value="1"/>
</dbReference>
<dbReference type="SMART" id="SM00267">
    <property type="entry name" value="GGDEF"/>
    <property type="match status" value="1"/>
</dbReference>
<keyword evidence="4" id="KW-1185">Reference proteome</keyword>
<dbReference type="AlphaFoldDB" id="A0A9X1UHC0"/>
<dbReference type="InterPro" id="IPR001633">
    <property type="entry name" value="EAL_dom"/>
</dbReference>
<dbReference type="PROSITE" id="PS50883">
    <property type="entry name" value="EAL"/>
    <property type="match status" value="1"/>
</dbReference>
<sequence>MSLLKARIERLCRYGTLSLIYVDIDNFKKINDLLGHNYGDELLKSVARRLSAIAGAANVIARIGGDEFAIVVDSDESQNTAQKIAEEVVKEFKIAFGLRGDSYVVCLSMGIATLHDEATSEFDLLTQADLAMYSAKSARRVDSISAYRHFTMDLSTRAMHEIERQQELQYAIREGEFLFDYQVIVDAATQREAGVEAILKWQHPERGLLTAEEFLPFAERTGFGPQIGAVAMESALRQFSVWRTRGRAPEYLLIKVSLSQLIEGDIASLALRWLRVFDIDPTALHMELAEGEIHGGGELLKTRLKALRAEGIQVIVGAFGARAASLSLLSSQLFAGIKIDRKLVRDARKDRPTLIVFEGIVHVALNLGMSVVVDGVDGVDQLSWLRQYQGISAQGEVVPVITAAALEQDR</sequence>
<dbReference type="Pfam" id="PF00990">
    <property type="entry name" value="GGDEF"/>
    <property type="match status" value="1"/>
</dbReference>
<accession>A0A9X1UHC0</accession>
<dbReference type="PANTHER" id="PTHR44757">
    <property type="entry name" value="DIGUANYLATE CYCLASE DGCP"/>
    <property type="match status" value="1"/>
</dbReference>
<feature type="domain" description="GGDEF" evidence="2">
    <location>
        <begin position="15"/>
        <end position="149"/>
    </location>
</feature>
<dbReference type="PROSITE" id="PS50887">
    <property type="entry name" value="GGDEF"/>
    <property type="match status" value="1"/>
</dbReference>
<dbReference type="Pfam" id="PF00563">
    <property type="entry name" value="EAL"/>
    <property type="match status" value="1"/>
</dbReference>
<dbReference type="InterPro" id="IPR000160">
    <property type="entry name" value="GGDEF_dom"/>
</dbReference>
<evidence type="ECO:0000259" key="1">
    <source>
        <dbReference type="PROSITE" id="PS50883"/>
    </source>
</evidence>
<evidence type="ECO:0000259" key="2">
    <source>
        <dbReference type="PROSITE" id="PS50887"/>
    </source>
</evidence>